<dbReference type="GO" id="GO:0003700">
    <property type="term" value="F:DNA-binding transcription factor activity"/>
    <property type="evidence" value="ECO:0007669"/>
    <property type="project" value="InterPro"/>
</dbReference>
<keyword evidence="2" id="KW-0238">DNA-binding</keyword>
<dbReference type="Proteomes" id="UP000035034">
    <property type="component" value="Unassembled WGS sequence"/>
</dbReference>
<dbReference type="Pfam" id="PF25583">
    <property type="entry name" value="WCX"/>
    <property type="match status" value="1"/>
</dbReference>
<evidence type="ECO:0000256" key="3">
    <source>
        <dbReference type="ARBA" id="ARBA00023163"/>
    </source>
</evidence>
<dbReference type="InterPro" id="IPR018356">
    <property type="entry name" value="Tscrpt_reg_HTH_DeoR_CS"/>
</dbReference>
<keyword evidence="6" id="KW-1185">Reference proteome</keyword>
<dbReference type="InterPro" id="IPR036388">
    <property type="entry name" value="WH-like_DNA-bd_sf"/>
</dbReference>
<dbReference type="GO" id="GO:0003677">
    <property type="term" value="F:DNA binding"/>
    <property type="evidence" value="ECO:0007669"/>
    <property type="project" value="UniProtKB-KW"/>
</dbReference>
<dbReference type="InterPro" id="IPR001034">
    <property type="entry name" value="DeoR_HTH"/>
</dbReference>
<dbReference type="Gene3D" id="1.10.10.10">
    <property type="entry name" value="Winged helix-like DNA-binding domain superfamily/Winged helix DNA-binding domain"/>
    <property type="match status" value="1"/>
</dbReference>
<dbReference type="PANTHER" id="PTHR34580:SF3">
    <property type="entry name" value="PROTEIN PAFB"/>
    <property type="match status" value="1"/>
</dbReference>
<dbReference type="PIRSF" id="PIRSF016838">
    <property type="entry name" value="PafC"/>
    <property type="match status" value="1"/>
</dbReference>
<name>H0R1E5_9ACTN</name>
<dbReference type="InterPro" id="IPR026881">
    <property type="entry name" value="WYL_dom"/>
</dbReference>
<evidence type="ECO:0000256" key="1">
    <source>
        <dbReference type="ARBA" id="ARBA00023015"/>
    </source>
</evidence>
<dbReference type="EMBL" id="BAEH01000069">
    <property type="protein sequence ID" value="GAB18896.1"/>
    <property type="molecule type" value="Genomic_DNA"/>
</dbReference>
<dbReference type="STRING" id="1077974.GOEFS_069_00220"/>
<feature type="domain" description="HTH deoR-type" evidence="4">
    <location>
        <begin position="4"/>
        <end position="62"/>
    </location>
</feature>
<comment type="caution">
    <text evidence="5">The sequence shown here is derived from an EMBL/GenBank/DDBJ whole genome shotgun (WGS) entry which is preliminary data.</text>
</comment>
<dbReference type="PROSITE" id="PS51000">
    <property type="entry name" value="HTH_DEOR_2"/>
    <property type="match status" value="1"/>
</dbReference>
<gene>
    <name evidence="5" type="ORF">GOEFS_069_00220</name>
</gene>
<dbReference type="InterPro" id="IPR057727">
    <property type="entry name" value="WCX_dom"/>
</dbReference>
<dbReference type="InterPro" id="IPR028349">
    <property type="entry name" value="PafC-like"/>
</dbReference>
<dbReference type="SMART" id="SM00420">
    <property type="entry name" value="HTH_DEOR"/>
    <property type="match status" value="1"/>
</dbReference>
<dbReference type="Pfam" id="PF13280">
    <property type="entry name" value="WYL"/>
    <property type="match status" value="1"/>
</dbReference>
<dbReference type="AlphaFoldDB" id="H0R1E5"/>
<evidence type="ECO:0000259" key="4">
    <source>
        <dbReference type="PROSITE" id="PS51000"/>
    </source>
</evidence>
<evidence type="ECO:0000256" key="2">
    <source>
        <dbReference type="ARBA" id="ARBA00023125"/>
    </source>
</evidence>
<dbReference type="eggNOG" id="COG2378">
    <property type="taxonomic scope" value="Bacteria"/>
</dbReference>
<proteinExistence type="predicted"/>
<dbReference type="PROSITE" id="PS00894">
    <property type="entry name" value="HTH_DEOR_1"/>
    <property type="match status" value="1"/>
</dbReference>
<accession>H0R1E5</accession>
<evidence type="ECO:0000313" key="5">
    <source>
        <dbReference type="EMBL" id="GAB18896.1"/>
    </source>
</evidence>
<evidence type="ECO:0000313" key="6">
    <source>
        <dbReference type="Proteomes" id="UP000035034"/>
    </source>
</evidence>
<dbReference type="InterPro" id="IPR051534">
    <property type="entry name" value="CBASS_pafABC_assoc_protein"/>
</dbReference>
<keyword evidence="1" id="KW-0805">Transcription regulation</keyword>
<dbReference type="InterPro" id="IPR036390">
    <property type="entry name" value="WH_DNA-bd_sf"/>
</dbReference>
<dbReference type="PANTHER" id="PTHR34580">
    <property type="match status" value="1"/>
</dbReference>
<organism evidence="5 6">
    <name type="scientific">Gordonia effusa NBRC 100432</name>
    <dbReference type="NCBI Taxonomy" id="1077974"/>
    <lineage>
        <taxon>Bacteria</taxon>
        <taxon>Bacillati</taxon>
        <taxon>Actinomycetota</taxon>
        <taxon>Actinomycetes</taxon>
        <taxon>Mycobacteriales</taxon>
        <taxon>Gordoniaceae</taxon>
        <taxon>Gordonia</taxon>
    </lineage>
</organism>
<keyword evidence="3" id="KW-0804">Transcription</keyword>
<dbReference type="RefSeq" id="WP_007318232.1">
    <property type="nucleotide sequence ID" value="NZ_BAEH01000069.1"/>
</dbReference>
<reference evidence="5 6" key="1">
    <citation type="submission" date="2011-12" db="EMBL/GenBank/DDBJ databases">
        <title>Whole genome shotgun sequence of Gordonia effusa NBRC 100432.</title>
        <authorList>
            <person name="Yoshida I."/>
            <person name="Takarada H."/>
            <person name="Hosoyama A."/>
            <person name="Tsuchikane K."/>
            <person name="Katsumata H."/>
            <person name="Yamazaki S."/>
            <person name="Fujita N."/>
        </authorList>
    </citation>
    <scope>NUCLEOTIDE SEQUENCE [LARGE SCALE GENOMIC DNA]</scope>
    <source>
        <strain evidence="5 6">NBRC 100432</strain>
    </source>
</reference>
<dbReference type="PROSITE" id="PS52050">
    <property type="entry name" value="WYL"/>
    <property type="match status" value="1"/>
</dbReference>
<dbReference type="SUPFAM" id="SSF46785">
    <property type="entry name" value="Winged helix' DNA-binding domain"/>
    <property type="match status" value="1"/>
</dbReference>
<sequence>MADTTTRTLKLLALLQAHRLWAATELADRLDTTERTVRRDVERLRELGYPVESVRGSGGGYQLAPGGSMPPLVVDEEEAVAIVAALRGAASGSAAGLAEASVRALAKVTQVLPPKLRKRADALRAMSVVMPGDTAPSLDAEALTTVALACRDAVELEFEYVSPARGGAATNGARSERVELTHRRRERSERVELTHRRRERSERVELTHRRRERSERVELTHRRVEPLRLVPMGRRWYLLAYDLDRLDWRTFRVDRLRNAKPGKRSFRPREVPGGDAGEYVRASLRSVWEAHQVRVLVQAPTDAVRERIGRWAQAEEQDGGTLVTMQVEDARWVAMAMGSLDADYEFVEIPPELLREIRGRNARESRALYLVDRGTS</sequence>
<dbReference type="Pfam" id="PF08279">
    <property type="entry name" value="HTH_11"/>
    <property type="match status" value="1"/>
</dbReference>
<dbReference type="InterPro" id="IPR013196">
    <property type="entry name" value="HTH_11"/>
</dbReference>
<protein>
    <submittedName>
        <fullName evidence="5">Putative DeoR family transcriptional regulator</fullName>
    </submittedName>
</protein>